<dbReference type="AlphaFoldDB" id="A0A108KK70"/>
<comment type="caution">
    <text evidence="1">The sequence shown here is derived from an EMBL/GenBank/DDBJ whole genome shotgun (WGS) entry which is preliminary data.</text>
</comment>
<reference evidence="1 2" key="1">
    <citation type="submission" date="2015-11" db="EMBL/GenBank/DDBJ databases">
        <title>Expanding the genomic diversity of Burkholderia species for the development of highly accurate diagnostics.</title>
        <authorList>
            <person name="Sahl J."/>
            <person name="Keim P."/>
            <person name="Wagner D."/>
        </authorList>
    </citation>
    <scope>NUCLEOTIDE SEQUENCE [LARGE SCALE GENOMIC DNA]</scope>
    <source>
        <strain evidence="1 2">MSMB1960WGS</strain>
    </source>
</reference>
<dbReference type="EMBL" id="LPHB01000031">
    <property type="protein sequence ID" value="KWA65099.1"/>
    <property type="molecule type" value="Genomic_DNA"/>
</dbReference>
<dbReference type="KEGG" id="bstg:WT74_00195"/>
<proteinExistence type="predicted"/>
<evidence type="ECO:0000313" key="1">
    <source>
        <dbReference type="EMBL" id="KWA65099.1"/>
    </source>
</evidence>
<dbReference type="STRING" id="1503054.WT74_00195"/>
<evidence type="ECO:0000313" key="2">
    <source>
        <dbReference type="Proteomes" id="UP000068603"/>
    </source>
</evidence>
<gene>
    <name evidence="1" type="ORF">WT44_11100</name>
</gene>
<name>A0A108KK70_9BURK</name>
<sequence length="105" mass="11235">MSESIFGTMDNHHVTLNTATVIGLRSAYEDFEKSGQDINNFEITISERKASNGEGVDGKDVIGVTFLAKLIPGKRGLGNANRLGKSINYVISAESGKILGVYGTK</sequence>
<dbReference type="Proteomes" id="UP000068603">
    <property type="component" value="Unassembled WGS sequence"/>
</dbReference>
<organism evidence="1">
    <name type="scientific">Burkholderia stagnalis</name>
    <dbReference type="NCBI Taxonomy" id="1503054"/>
    <lineage>
        <taxon>Bacteria</taxon>
        <taxon>Pseudomonadati</taxon>
        <taxon>Pseudomonadota</taxon>
        <taxon>Betaproteobacteria</taxon>
        <taxon>Burkholderiales</taxon>
        <taxon>Burkholderiaceae</taxon>
        <taxon>Burkholderia</taxon>
        <taxon>Burkholderia cepacia complex</taxon>
    </lineage>
</organism>
<accession>A0A108KK70</accession>
<protein>
    <submittedName>
        <fullName evidence="1">Uncharacterized protein</fullName>
    </submittedName>
</protein>